<sequence length="177" mass="20093">MSRSMTFLIARHGLATGNQTDAPLSPVGLGQAEQLADWLAGMENVHIDRFLSSPYRRAWQTAEIIEKRLSIKLEQADCRLKEKGVLGFDEEETDEEVLSRVTRLAEELLESDSQTVLLVTHRLTMTLLMNRYDPSFTLEQGRHITNPDLYELKFTHGNGHVKRLLIAVPHQAESVQI</sequence>
<dbReference type="EMBL" id="LIPY01000110">
    <property type="protein sequence ID" value="KWX75543.1"/>
    <property type="molecule type" value="Genomic_DNA"/>
</dbReference>
<dbReference type="PANTHER" id="PTHR48100:SF1">
    <property type="entry name" value="HISTIDINE PHOSPHATASE FAMILY PROTEIN-RELATED"/>
    <property type="match status" value="1"/>
</dbReference>
<dbReference type="Pfam" id="PF00300">
    <property type="entry name" value="His_Phos_1"/>
    <property type="match status" value="2"/>
</dbReference>
<gene>
    <name evidence="1" type="ORF">AML91_12005</name>
</gene>
<dbReference type="InterPro" id="IPR029033">
    <property type="entry name" value="His_PPase_superfam"/>
</dbReference>
<dbReference type="SUPFAM" id="SSF53254">
    <property type="entry name" value="Phosphoglycerate mutase-like"/>
    <property type="match status" value="1"/>
</dbReference>
<dbReference type="Gene3D" id="3.40.50.1240">
    <property type="entry name" value="Phosphoglycerate mutase-like"/>
    <property type="match status" value="2"/>
</dbReference>
<dbReference type="PANTHER" id="PTHR48100">
    <property type="entry name" value="BROAD-SPECIFICITY PHOSPHATASE YOR283W-RELATED"/>
    <property type="match status" value="1"/>
</dbReference>
<proteinExistence type="predicted"/>
<keyword evidence="2" id="KW-1185">Reference proteome</keyword>
<dbReference type="Proteomes" id="UP000070252">
    <property type="component" value="Unassembled WGS sequence"/>
</dbReference>
<dbReference type="RefSeq" id="WP_062523176.1">
    <property type="nucleotide sequence ID" value="NZ_CP048429.1"/>
</dbReference>
<reference evidence="1 2" key="1">
    <citation type="submission" date="2015-08" db="EMBL/GenBank/DDBJ databases">
        <title>Genome of Paenibacillus jilunlii.</title>
        <authorList>
            <person name="Sant'Anna F.H."/>
            <person name="Ambrosini A."/>
            <person name="Souza R."/>
            <person name="Bach E."/>
            <person name="Fernandes G."/>
            <person name="Balsanelli E."/>
            <person name="Baura V.A."/>
            <person name="Pedrosa F.O."/>
            <person name="Souza E.M."/>
            <person name="Passaglia L."/>
        </authorList>
    </citation>
    <scope>NUCLEOTIDE SEQUENCE [LARGE SCALE GENOMIC DNA]</scope>
    <source>
        <strain evidence="1 2">DSM 23019</strain>
    </source>
</reference>
<organism evidence="1 2">
    <name type="scientific">Paenibacillus jilunlii</name>
    <dbReference type="NCBI Taxonomy" id="682956"/>
    <lineage>
        <taxon>Bacteria</taxon>
        <taxon>Bacillati</taxon>
        <taxon>Bacillota</taxon>
        <taxon>Bacilli</taxon>
        <taxon>Bacillales</taxon>
        <taxon>Paenibacillaceae</taxon>
        <taxon>Paenibacillus</taxon>
    </lineage>
</organism>
<name>A0ABR5SWP0_9BACL</name>
<protein>
    <recommendedName>
        <fullName evidence="3">2,3-bisphosphoglycerate-dependent phosphoglycerate mutase</fullName>
    </recommendedName>
</protein>
<dbReference type="CDD" id="cd07067">
    <property type="entry name" value="HP_PGM_like"/>
    <property type="match status" value="1"/>
</dbReference>
<dbReference type="InterPro" id="IPR050275">
    <property type="entry name" value="PGM_Phosphatase"/>
</dbReference>
<dbReference type="InterPro" id="IPR013078">
    <property type="entry name" value="His_Pase_superF_clade-1"/>
</dbReference>
<evidence type="ECO:0008006" key="3">
    <source>
        <dbReference type="Google" id="ProtNLM"/>
    </source>
</evidence>
<evidence type="ECO:0000313" key="1">
    <source>
        <dbReference type="EMBL" id="KWX75543.1"/>
    </source>
</evidence>
<dbReference type="SMART" id="SM00855">
    <property type="entry name" value="PGAM"/>
    <property type="match status" value="1"/>
</dbReference>
<comment type="caution">
    <text evidence="1">The sequence shown here is derived from an EMBL/GenBank/DDBJ whole genome shotgun (WGS) entry which is preliminary data.</text>
</comment>
<evidence type="ECO:0000313" key="2">
    <source>
        <dbReference type="Proteomes" id="UP000070252"/>
    </source>
</evidence>
<accession>A0ABR5SWP0</accession>